<dbReference type="PANTHER" id="PTHR46147">
    <property type="entry name" value="HISTONE-LYSINE N-METHYLTRANSFERASE ASH1"/>
    <property type="match status" value="1"/>
</dbReference>
<dbReference type="InterPro" id="IPR043151">
    <property type="entry name" value="BAH_sf"/>
</dbReference>
<dbReference type="CDD" id="cd04717">
    <property type="entry name" value="BAH_polybromo"/>
    <property type="match status" value="1"/>
</dbReference>
<keyword evidence="6" id="KW-1185">Reference proteome</keyword>
<feature type="compositionally biased region" description="Low complexity" evidence="3">
    <location>
        <begin position="217"/>
        <end position="228"/>
    </location>
</feature>
<dbReference type="GO" id="GO:0006355">
    <property type="term" value="P:regulation of DNA-templated transcription"/>
    <property type="evidence" value="ECO:0007669"/>
    <property type="project" value="TreeGrafter"/>
</dbReference>
<evidence type="ECO:0000259" key="4">
    <source>
        <dbReference type="PROSITE" id="PS51038"/>
    </source>
</evidence>
<dbReference type="Pfam" id="PF01426">
    <property type="entry name" value="BAH"/>
    <property type="match status" value="1"/>
</dbReference>
<dbReference type="GO" id="GO:0003682">
    <property type="term" value="F:chromatin binding"/>
    <property type="evidence" value="ECO:0007669"/>
    <property type="project" value="InterPro"/>
</dbReference>
<reference evidence="5" key="1">
    <citation type="submission" date="2020-11" db="EMBL/GenBank/DDBJ databases">
        <authorList>
            <person name="Tran Van P."/>
        </authorList>
    </citation>
    <scope>NUCLEOTIDE SEQUENCE</scope>
</reference>
<comment type="subcellular location">
    <subcellularLocation>
        <location evidence="1">Nucleus</location>
    </subcellularLocation>
</comment>
<dbReference type="EMBL" id="OC869967">
    <property type="protein sequence ID" value="CAD7634820.1"/>
    <property type="molecule type" value="Genomic_DNA"/>
</dbReference>
<dbReference type="Gene3D" id="2.30.30.490">
    <property type="match status" value="1"/>
</dbReference>
<name>A0A7R9Q7X1_9ACAR</name>
<dbReference type="OrthoDB" id="79252at2759"/>
<feature type="domain" description="BAH" evidence="4">
    <location>
        <begin position="1"/>
        <end position="118"/>
    </location>
</feature>
<dbReference type="GO" id="GO:0042800">
    <property type="term" value="F:histone H3K4 methyltransferase activity"/>
    <property type="evidence" value="ECO:0007669"/>
    <property type="project" value="TreeGrafter"/>
</dbReference>
<dbReference type="SUPFAM" id="SSF48366">
    <property type="entry name" value="Ras GEF"/>
    <property type="match status" value="1"/>
</dbReference>
<keyword evidence="2" id="KW-0539">Nucleus</keyword>
<dbReference type="InterPro" id="IPR001025">
    <property type="entry name" value="BAH_dom"/>
</dbReference>
<evidence type="ECO:0000256" key="1">
    <source>
        <dbReference type="ARBA" id="ARBA00004123"/>
    </source>
</evidence>
<dbReference type="Proteomes" id="UP000759131">
    <property type="component" value="Unassembled WGS sequence"/>
</dbReference>
<sequence length="228" mass="26349">MSRKSLPKEPSGGDRRTDYIIFRVQNLAINENGHKLLFGHHFLRPSETYHEPSRRFFDNEVLRSPLTEWVPIDEVKGICCVLDFSTYCKGRPKGFTEEDVYICEYRVDRHAKSFNRISSKTIQYPVNTKSYAFDMFETKLNIKRTYSIAHVIREIRHFQQTPYKIEHNPKVTNYLLDTSRHLPDEELYQLSLCLEPRLSRLGTKITTTGGSSGSSFGGSSPSHYSSAT</sequence>
<organism evidence="5">
    <name type="scientific">Medioppia subpectinata</name>
    <dbReference type="NCBI Taxonomy" id="1979941"/>
    <lineage>
        <taxon>Eukaryota</taxon>
        <taxon>Metazoa</taxon>
        <taxon>Ecdysozoa</taxon>
        <taxon>Arthropoda</taxon>
        <taxon>Chelicerata</taxon>
        <taxon>Arachnida</taxon>
        <taxon>Acari</taxon>
        <taxon>Acariformes</taxon>
        <taxon>Sarcoptiformes</taxon>
        <taxon>Oribatida</taxon>
        <taxon>Brachypylina</taxon>
        <taxon>Oppioidea</taxon>
        <taxon>Oppiidae</taxon>
        <taxon>Medioppia</taxon>
    </lineage>
</organism>
<evidence type="ECO:0000256" key="3">
    <source>
        <dbReference type="SAM" id="MobiDB-lite"/>
    </source>
</evidence>
<proteinExistence type="predicted"/>
<feature type="region of interest" description="Disordered" evidence="3">
    <location>
        <begin position="204"/>
        <end position="228"/>
    </location>
</feature>
<dbReference type="SMART" id="SM00439">
    <property type="entry name" value="BAH"/>
    <property type="match status" value="1"/>
</dbReference>
<evidence type="ECO:0000313" key="6">
    <source>
        <dbReference type="Proteomes" id="UP000759131"/>
    </source>
</evidence>
<dbReference type="AlphaFoldDB" id="A0A7R9Q7X1"/>
<dbReference type="PANTHER" id="PTHR46147:SF3">
    <property type="entry name" value="HISTONE-LYSINE N-METHYLTRANSFERASE ASH1"/>
    <property type="match status" value="1"/>
</dbReference>
<dbReference type="InterPro" id="IPR023578">
    <property type="entry name" value="Ras_GEF_dom_sf"/>
</dbReference>
<evidence type="ECO:0000256" key="2">
    <source>
        <dbReference type="ARBA" id="ARBA00023242"/>
    </source>
</evidence>
<dbReference type="EMBL" id="CAJPIZ010015392">
    <property type="protein sequence ID" value="CAG2115250.1"/>
    <property type="molecule type" value="Genomic_DNA"/>
</dbReference>
<protein>
    <recommendedName>
        <fullName evidence="4">BAH domain-containing protein</fullName>
    </recommendedName>
</protein>
<gene>
    <name evidence="5" type="ORF">OSB1V03_LOCUS15214</name>
</gene>
<dbReference type="PROSITE" id="PS51038">
    <property type="entry name" value="BAH"/>
    <property type="match status" value="1"/>
</dbReference>
<accession>A0A7R9Q7X1</accession>
<evidence type="ECO:0000313" key="5">
    <source>
        <dbReference type="EMBL" id="CAD7634820.1"/>
    </source>
</evidence>
<dbReference type="GO" id="GO:0005654">
    <property type="term" value="C:nucleoplasm"/>
    <property type="evidence" value="ECO:0007669"/>
    <property type="project" value="TreeGrafter"/>
</dbReference>